<organism evidence="1 2">
    <name type="scientific">Hydnum rufescens UP504</name>
    <dbReference type="NCBI Taxonomy" id="1448309"/>
    <lineage>
        <taxon>Eukaryota</taxon>
        <taxon>Fungi</taxon>
        <taxon>Dikarya</taxon>
        <taxon>Basidiomycota</taxon>
        <taxon>Agaricomycotina</taxon>
        <taxon>Agaricomycetes</taxon>
        <taxon>Cantharellales</taxon>
        <taxon>Hydnaceae</taxon>
        <taxon>Hydnum</taxon>
    </lineage>
</organism>
<dbReference type="EMBL" id="MU129032">
    <property type="protein sequence ID" value="KAF9509591.1"/>
    <property type="molecule type" value="Genomic_DNA"/>
</dbReference>
<sequence>MSSGSGVQRETVQALVWRLILDPQTARNVAPKFGDKLVFVPSTTSSAIPSSTVQLQHAFEKGVAISLSVLICGHFPLNYSPLQYYLAVHNGDINALTRQVLQMLAPDLLRVLREFRAIGFQGDLRPLSAHLMSHVDINPADIEHRTEEAHDRLEELILLRSLFGNTDLHHPEMLAFAQGLKMEMANGTNLFQLIEQKFLGRTIGFLEKIESG</sequence>
<accession>A0A9P6APN2</accession>
<proteinExistence type="predicted"/>
<comment type="caution">
    <text evidence="1">The sequence shown here is derived from an EMBL/GenBank/DDBJ whole genome shotgun (WGS) entry which is preliminary data.</text>
</comment>
<protein>
    <submittedName>
        <fullName evidence="1">Uncharacterized protein</fullName>
    </submittedName>
</protein>
<reference evidence="1" key="1">
    <citation type="journal article" date="2020" name="Nat. Commun.">
        <title>Large-scale genome sequencing of mycorrhizal fungi provides insights into the early evolution of symbiotic traits.</title>
        <authorList>
            <person name="Miyauchi S."/>
            <person name="Kiss E."/>
            <person name="Kuo A."/>
            <person name="Drula E."/>
            <person name="Kohler A."/>
            <person name="Sanchez-Garcia M."/>
            <person name="Morin E."/>
            <person name="Andreopoulos B."/>
            <person name="Barry K.W."/>
            <person name="Bonito G."/>
            <person name="Buee M."/>
            <person name="Carver A."/>
            <person name="Chen C."/>
            <person name="Cichocki N."/>
            <person name="Clum A."/>
            <person name="Culley D."/>
            <person name="Crous P.W."/>
            <person name="Fauchery L."/>
            <person name="Girlanda M."/>
            <person name="Hayes R.D."/>
            <person name="Keri Z."/>
            <person name="LaButti K."/>
            <person name="Lipzen A."/>
            <person name="Lombard V."/>
            <person name="Magnuson J."/>
            <person name="Maillard F."/>
            <person name="Murat C."/>
            <person name="Nolan M."/>
            <person name="Ohm R.A."/>
            <person name="Pangilinan J."/>
            <person name="Pereira M.F."/>
            <person name="Perotto S."/>
            <person name="Peter M."/>
            <person name="Pfister S."/>
            <person name="Riley R."/>
            <person name="Sitrit Y."/>
            <person name="Stielow J.B."/>
            <person name="Szollosi G."/>
            <person name="Zifcakova L."/>
            <person name="Stursova M."/>
            <person name="Spatafora J.W."/>
            <person name="Tedersoo L."/>
            <person name="Vaario L.M."/>
            <person name="Yamada A."/>
            <person name="Yan M."/>
            <person name="Wang P."/>
            <person name="Xu J."/>
            <person name="Bruns T."/>
            <person name="Baldrian P."/>
            <person name="Vilgalys R."/>
            <person name="Dunand C."/>
            <person name="Henrissat B."/>
            <person name="Grigoriev I.V."/>
            <person name="Hibbett D."/>
            <person name="Nagy L.G."/>
            <person name="Martin F.M."/>
        </authorList>
    </citation>
    <scope>NUCLEOTIDE SEQUENCE</scope>
    <source>
        <strain evidence="1">UP504</strain>
    </source>
</reference>
<dbReference type="OrthoDB" id="3005621at2759"/>
<gene>
    <name evidence="1" type="ORF">BS47DRAFT_141571</name>
</gene>
<keyword evidence="2" id="KW-1185">Reference proteome</keyword>
<name>A0A9P6APN2_9AGAM</name>
<evidence type="ECO:0000313" key="2">
    <source>
        <dbReference type="Proteomes" id="UP000886523"/>
    </source>
</evidence>
<dbReference type="AlphaFoldDB" id="A0A9P6APN2"/>
<evidence type="ECO:0000313" key="1">
    <source>
        <dbReference type="EMBL" id="KAF9509591.1"/>
    </source>
</evidence>
<dbReference type="Proteomes" id="UP000886523">
    <property type="component" value="Unassembled WGS sequence"/>
</dbReference>